<comment type="caution">
    <text evidence="2">The sequence shown here is derived from an EMBL/GenBank/DDBJ whole genome shotgun (WGS) entry which is preliminary data.</text>
</comment>
<evidence type="ECO:0000313" key="3">
    <source>
        <dbReference type="Proteomes" id="UP001642464"/>
    </source>
</evidence>
<feature type="compositionally biased region" description="Polar residues" evidence="1">
    <location>
        <begin position="1706"/>
        <end position="1715"/>
    </location>
</feature>
<organism evidence="2 3">
    <name type="scientific">Durusdinium trenchii</name>
    <dbReference type="NCBI Taxonomy" id="1381693"/>
    <lineage>
        <taxon>Eukaryota</taxon>
        <taxon>Sar</taxon>
        <taxon>Alveolata</taxon>
        <taxon>Dinophyceae</taxon>
        <taxon>Suessiales</taxon>
        <taxon>Symbiodiniaceae</taxon>
        <taxon>Durusdinium</taxon>
    </lineage>
</organism>
<name>A0ABP0RHR5_9DINO</name>
<evidence type="ECO:0000313" key="2">
    <source>
        <dbReference type="EMBL" id="CAK9099070.1"/>
    </source>
</evidence>
<reference evidence="2 3" key="1">
    <citation type="submission" date="2024-02" db="EMBL/GenBank/DDBJ databases">
        <authorList>
            <person name="Chen Y."/>
            <person name="Shah S."/>
            <person name="Dougan E. K."/>
            <person name="Thang M."/>
            <person name="Chan C."/>
        </authorList>
    </citation>
    <scope>NUCLEOTIDE SEQUENCE [LARGE SCALE GENOMIC DNA]</scope>
</reference>
<feature type="compositionally biased region" description="Basic and acidic residues" evidence="1">
    <location>
        <begin position="1608"/>
        <end position="1621"/>
    </location>
</feature>
<gene>
    <name evidence="2" type="ORF">SCF082_LOCUS46420</name>
</gene>
<evidence type="ECO:0000256" key="1">
    <source>
        <dbReference type="SAM" id="MobiDB-lite"/>
    </source>
</evidence>
<feature type="region of interest" description="Disordered" evidence="1">
    <location>
        <begin position="1234"/>
        <end position="1260"/>
    </location>
</feature>
<sequence>MAAGSESGSKLPPKGLLINHTPAQLKDRGIDVSDSSYSAEDLFGTLAGSAFLDAVYEAFGCGEYDVNWFTSGERTVVRSPLSRPIQHATAEVYKHRILREGLSQLASGDAVFKFQNAKRVPPYEEAELAFWITVKRDEFKLWCNGTVDFLDTRFNSFATVGVMHEITLLIVGSMKRFYDKKEIGLVLLQAIKFCESPAEKVQAKILTGLESLGLAGQSSQADVDMADGLAFAPALKEEEAPVGGKKKGIKQAFQGYSKKEKDSYTKRITSCDGDYRMKTSLDEVLSALGFVAAEVKAESEAAWAAKQLGSQQTKEKQRQQEVTLRSTIGFCVSLFIEFAFEKQVNVNGTQFRSYAGLRSELQGVVKSAHARWVEATAEKGNFSTGDSPSGAPTDALSLARALAEEYANRPVTSICWDDEEERSVKRIGHVMATQYSSVAAPLKTFVKDVLRKPILLHDFPRSALAKLSQQQRSSSSHMEMVDMLGMVKDELQTSLPFCWVALAVEVSNVYAAKNHFVEGTQEVFMDADTLAKFVILRVRYLFALLGECFNSVPDFHLAESTPAMKKFFDTLASLGGKDTDPKLVIIGTGDSLLNATDWVSTWATLLTSHTTIDGLVADIQKKFGLPNLSAPPPPKPTEGGKAEKAETSETSEKTEDKETGEQVEKNDTDTQKKEWTLSTINSFTGSGQEVLGDSDDASLLKLDTVSTVFLRRFEVELESLLWKLWRAVPSKVLDESLLIDPSAPAKDMFHVKYPLPHKNLSLPFMGQVTAASDGKASSVFLTSVFGVHFFVQPVSSVCTPAWAVKTVSRHDQAFFELTTEKYVVACVVEDDFPNQQKRSSDTIPFGLFVMDDNKDLKASQRKIDFDLTLTCLTPVKDLDAKLSEDRLNPFQELELKKAKAEKSARATMAKKLAKDTKAKAGVGVKGKKRSRAIRANQPDDVEMPEIELPENPNEQIQVLEAAIAQEKELEKLVQSCTAELQLPQKLQITRLQEVDKSRSARAKGMELALKNAQAVQAGGSGHASKESDTQADFGLKAAIKHCEDPTAQRRKKAKKTGQANDVLKLGKCWYLGRLRCFYFECGQRTITVVSDTNLVPVLAMYGLKKAASRPADGRHDRRPPYLSALIHELSFRKVECLQGQFGSLILRLVRAQEWVPLHQGTVTRVETTETTVARSLLSDRRRFGRRDEPSRFSTMVVCKKLGPHWGAEIITTTAQPSRIAKPVHLWEDLVEDFTPSRKPGDSVPSKPQSAKPGGFADEGDGPAPCFTKLMTLRFQGAGNRSFSRSSMPFGVDVRHLPEAKLAKMWSKAKAPADQVGQIRVDLVRWTGSFDHEDRVMESDIGSGLKIGQISMQYYTLRPARACVLAPPNGFKSVRLRSPSGMCLAAMDTHMGMVPSFDQRLPWVREDGEERSTSGDGIGQPLPPWMRKGGKKGGKGGKDGGKGDGGMWGMGGMGFGGMGGMFPGMGMHPGMMSGMGMGMGMPGMPFGMQQPGMQQPGMQMPFQMPMQMPYGQMPGAQGMPMMNGMGFGMPNQFQMQDMQGMQMPTSSMSLHQMQNGLQPQGMQQMQQATTGEALGPAGLRSQLAARGLSKALSTVSVTSAAPESLRPASEGEKASKAPRPEEEDKELLPLPPPLADGTRQVLVTIPRPASATSDGLEADGSVKIPEFNVTINLPEWYKEAQTELVKGGPAWLPQVTINVSDLPEATEQLTSPSGPSVSFLGRRASKASAASKASGDKDGEGDDASPGGAGKLQAAMQARRRAMQDAEEVDEKASPRFSPTSWRSFSRTLYIRVG</sequence>
<protein>
    <submittedName>
        <fullName evidence="2">Uncharacterized protein</fullName>
    </submittedName>
</protein>
<dbReference type="EMBL" id="CAXAMM010041374">
    <property type="protein sequence ID" value="CAK9099070.1"/>
    <property type="molecule type" value="Genomic_DNA"/>
</dbReference>
<feature type="region of interest" description="Disordered" evidence="1">
    <location>
        <begin position="1592"/>
        <end position="1635"/>
    </location>
</feature>
<dbReference type="Proteomes" id="UP001642464">
    <property type="component" value="Unassembled WGS sequence"/>
</dbReference>
<proteinExistence type="predicted"/>
<feature type="region of interest" description="Disordered" evidence="1">
    <location>
        <begin position="1705"/>
        <end position="1779"/>
    </location>
</feature>
<keyword evidence="3" id="KW-1185">Reference proteome</keyword>
<feature type="region of interest" description="Disordered" evidence="1">
    <location>
        <begin position="1406"/>
        <end position="1444"/>
    </location>
</feature>
<feature type="region of interest" description="Disordered" evidence="1">
    <location>
        <begin position="625"/>
        <end position="671"/>
    </location>
</feature>
<feature type="compositionally biased region" description="Basic and acidic residues" evidence="1">
    <location>
        <begin position="638"/>
        <end position="671"/>
    </location>
</feature>
<accession>A0ABP0RHR5</accession>